<protein>
    <recommendedName>
        <fullName evidence="1">YcgL domain-containing protein H8B22_08515</fullName>
    </recommendedName>
</protein>
<dbReference type="Pfam" id="PF05166">
    <property type="entry name" value="YcgL"/>
    <property type="match status" value="1"/>
</dbReference>
<organism evidence="3 4">
    <name type="scientific">Agrilutibacter terrestris</name>
    <dbReference type="NCBI Taxonomy" id="2865112"/>
    <lineage>
        <taxon>Bacteria</taxon>
        <taxon>Pseudomonadati</taxon>
        <taxon>Pseudomonadota</taxon>
        <taxon>Gammaproteobacteria</taxon>
        <taxon>Lysobacterales</taxon>
        <taxon>Lysobacteraceae</taxon>
        <taxon>Agrilutibacter</taxon>
    </lineage>
</organism>
<dbReference type="InterPro" id="IPR038068">
    <property type="entry name" value="YcgL-like_sf"/>
</dbReference>
<dbReference type="InterPro" id="IPR027354">
    <property type="entry name" value="YcgL_dom"/>
</dbReference>
<reference evidence="3 4" key="1">
    <citation type="submission" date="2020-08" db="EMBL/GenBank/DDBJ databases">
        <title>Lysobacter sp. II4 sp. nov., isolated from soil.</title>
        <authorList>
            <person name="Woo C.Y."/>
            <person name="Kim J."/>
        </authorList>
    </citation>
    <scope>NUCLEOTIDE SEQUENCE [LARGE SCALE GENOMIC DNA]</scope>
    <source>
        <strain evidence="3 4">II4</strain>
    </source>
</reference>
<dbReference type="Proteomes" id="UP000516018">
    <property type="component" value="Chromosome"/>
</dbReference>
<dbReference type="PANTHER" id="PTHR38109">
    <property type="entry name" value="PROTEIN YCGL"/>
    <property type="match status" value="1"/>
</dbReference>
<sequence>MQAYVYKSLRKADTYVYLGARDDFARLPDPVRAQLGNLQFVLEVALTPDRKLAREDVAVVRENLVARGFHLQFPPTVEDPMTEDWGTDA</sequence>
<name>A0A7H0FU57_9GAMM</name>
<evidence type="ECO:0000256" key="1">
    <source>
        <dbReference type="HAMAP-Rule" id="MF_01866"/>
    </source>
</evidence>
<dbReference type="PROSITE" id="PS51648">
    <property type="entry name" value="YCGL"/>
    <property type="match status" value="1"/>
</dbReference>
<gene>
    <name evidence="3" type="ORF">H8B22_08515</name>
</gene>
<accession>A0A7H0FU57</accession>
<evidence type="ECO:0000313" key="3">
    <source>
        <dbReference type="EMBL" id="QNP39573.1"/>
    </source>
</evidence>
<evidence type="ECO:0000259" key="2">
    <source>
        <dbReference type="PROSITE" id="PS51648"/>
    </source>
</evidence>
<dbReference type="PANTHER" id="PTHR38109:SF1">
    <property type="entry name" value="PROTEIN YCGL"/>
    <property type="match status" value="1"/>
</dbReference>
<dbReference type="RefSeq" id="WP_187711019.1">
    <property type="nucleotide sequence ID" value="NZ_CP060820.1"/>
</dbReference>
<proteinExistence type="inferred from homology"/>
<dbReference type="AlphaFoldDB" id="A0A7H0FU57"/>
<dbReference type="EMBL" id="CP060820">
    <property type="protein sequence ID" value="QNP39573.1"/>
    <property type="molecule type" value="Genomic_DNA"/>
</dbReference>
<evidence type="ECO:0000313" key="4">
    <source>
        <dbReference type="Proteomes" id="UP000516018"/>
    </source>
</evidence>
<dbReference type="SUPFAM" id="SSF160191">
    <property type="entry name" value="YcgL-like"/>
    <property type="match status" value="1"/>
</dbReference>
<dbReference type="HAMAP" id="MF_01866">
    <property type="entry name" value="UPF0745"/>
    <property type="match status" value="1"/>
</dbReference>
<dbReference type="KEGG" id="lsx:H8B22_08515"/>
<feature type="domain" description="YcgL" evidence="2">
    <location>
        <begin position="1"/>
        <end position="85"/>
    </location>
</feature>
<keyword evidence="4" id="KW-1185">Reference proteome</keyword>
<dbReference type="Gene3D" id="3.10.510.20">
    <property type="entry name" value="YcgL domain"/>
    <property type="match status" value="1"/>
</dbReference>